<proteinExistence type="predicted"/>
<gene>
    <name evidence="1" type="ORF">MD535_23795</name>
</gene>
<organism evidence="1 2">
    <name type="scientific">Vibrio qingdaonensis</name>
    <dbReference type="NCBI Taxonomy" id="2829491"/>
    <lineage>
        <taxon>Bacteria</taxon>
        <taxon>Pseudomonadati</taxon>
        <taxon>Pseudomonadota</taxon>
        <taxon>Gammaproteobacteria</taxon>
        <taxon>Vibrionales</taxon>
        <taxon>Vibrionaceae</taxon>
        <taxon>Vibrio</taxon>
    </lineage>
</organism>
<name>A0A9X3CSS9_9VIBR</name>
<dbReference type="RefSeq" id="WP_265677667.1">
    <property type="nucleotide sequence ID" value="NZ_JAKRRY010000057.1"/>
</dbReference>
<keyword evidence="2" id="KW-1185">Reference proteome</keyword>
<sequence length="84" mass="9349">MVIFNNTDQDAHVTLSPSMGNTNYVTELKLILKAQEKVIQQVIIGYDYLMTVNIEGTNSLTETVNNETKNVNITYIPASVLIDS</sequence>
<reference evidence="1" key="1">
    <citation type="submission" date="2022-02" db="EMBL/GenBank/DDBJ databases">
        <title>Vibrio sp. nov, a new bacterium isolated from seawater.</title>
        <authorList>
            <person name="Yuan Y."/>
        </authorList>
    </citation>
    <scope>NUCLEOTIDE SEQUENCE</scope>
    <source>
        <strain evidence="1">ZSDZ65</strain>
    </source>
</reference>
<accession>A0A9X3CSS9</accession>
<dbReference type="Proteomes" id="UP001155587">
    <property type="component" value="Unassembled WGS sequence"/>
</dbReference>
<dbReference type="EMBL" id="JAKRRY010000057">
    <property type="protein sequence ID" value="MCW8349018.1"/>
    <property type="molecule type" value="Genomic_DNA"/>
</dbReference>
<evidence type="ECO:0000313" key="1">
    <source>
        <dbReference type="EMBL" id="MCW8349018.1"/>
    </source>
</evidence>
<evidence type="ECO:0000313" key="2">
    <source>
        <dbReference type="Proteomes" id="UP001155587"/>
    </source>
</evidence>
<comment type="caution">
    <text evidence="1">The sequence shown here is derived from an EMBL/GenBank/DDBJ whole genome shotgun (WGS) entry which is preliminary data.</text>
</comment>
<protein>
    <submittedName>
        <fullName evidence="1">Uncharacterized protein</fullName>
    </submittedName>
</protein>
<dbReference type="AlphaFoldDB" id="A0A9X3CSS9"/>